<accession>A0ABW1DYG9</accession>
<keyword evidence="1" id="KW-0012">Acyltransferase</keyword>
<organism evidence="1 2">
    <name type="scientific">Streptomyces chlorus</name>
    <dbReference type="NCBI Taxonomy" id="887452"/>
    <lineage>
        <taxon>Bacteria</taxon>
        <taxon>Bacillati</taxon>
        <taxon>Actinomycetota</taxon>
        <taxon>Actinomycetes</taxon>
        <taxon>Kitasatosporales</taxon>
        <taxon>Streptomycetaceae</taxon>
        <taxon>Streptomyces</taxon>
    </lineage>
</organism>
<dbReference type="EC" id="2.3.-.-" evidence="1"/>
<dbReference type="InterPro" id="IPR016181">
    <property type="entry name" value="Acyl_CoA_acyltransferase"/>
</dbReference>
<keyword evidence="2" id="KW-1185">Reference proteome</keyword>
<name>A0ABW1DYG9_9ACTN</name>
<dbReference type="GO" id="GO:0016746">
    <property type="term" value="F:acyltransferase activity"/>
    <property type="evidence" value="ECO:0007669"/>
    <property type="project" value="UniProtKB-KW"/>
</dbReference>
<proteinExistence type="predicted"/>
<dbReference type="SUPFAM" id="SSF55729">
    <property type="entry name" value="Acyl-CoA N-acyltransferases (Nat)"/>
    <property type="match status" value="2"/>
</dbReference>
<reference evidence="2" key="1">
    <citation type="journal article" date="2019" name="Int. J. Syst. Evol. Microbiol.">
        <title>The Global Catalogue of Microorganisms (GCM) 10K type strain sequencing project: providing services to taxonomists for standard genome sequencing and annotation.</title>
        <authorList>
            <consortium name="The Broad Institute Genomics Platform"/>
            <consortium name="The Broad Institute Genome Sequencing Center for Infectious Disease"/>
            <person name="Wu L."/>
            <person name="Ma J."/>
        </authorList>
    </citation>
    <scope>NUCLEOTIDE SEQUENCE [LARGE SCALE GENOMIC DNA]</scope>
    <source>
        <strain evidence="2">JCM 10411</strain>
    </source>
</reference>
<dbReference type="RefSeq" id="WP_381364168.1">
    <property type="nucleotide sequence ID" value="NZ_JBHSOA010000037.1"/>
</dbReference>
<comment type="caution">
    <text evidence="1">The sequence shown here is derived from an EMBL/GenBank/DDBJ whole genome shotgun (WGS) entry which is preliminary data.</text>
</comment>
<gene>
    <name evidence="1" type="ORF">ACFPZI_17955</name>
</gene>
<dbReference type="EMBL" id="JBHSOA010000037">
    <property type="protein sequence ID" value="MFC5853621.1"/>
    <property type="molecule type" value="Genomic_DNA"/>
</dbReference>
<dbReference type="Gene3D" id="3.40.630.30">
    <property type="match status" value="1"/>
</dbReference>
<dbReference type="Proteomes" id="UP001596180">
    <property type="component" value="Unassembled WGS sequence"/>
</dbReference>
<evidence type="ECO:0000313" key="1">
    <source>
        <dbReference type="EMBL" id="MFC5853621.1"/>
    </source>
</evidence>
<keyword evidence="1" id="KW-0808">Transferase</keyword>
<protein>
    <submittedName>
        <fullName evidence="1">GNAT family N-acetyltransferase</fullName>
        <ecNumber evidence="1">2.3.-.-</ecNumber>
    </submittedName>
</protein>
<sequence>MITYEWGTSFGTDPEVVSLLRDAADFDAEQGFSAVQPVPAAGTDGAPPGRVTELVARMSDEVGAVGSPDGEEAIVAFLRITSQGDGTATTEFVVGPEYRSLGIATLLFEELGLARGGAARWAGEGVRSLRAWAHGSHPAAERMARRFGAVPEDASWRIIRPMHRPGSVPEPEPPAGVDLRPLHPESDTAVVAALADAEKDGRGAGRVGPEVLVAVEASGEVLGFVAYSSHPLAGEAPDGPGSVHLLAPPTRGEAHAVSRALLAAALKRLAEAGVREVEMSVDPLDEPLVRACRSVGFHHDQTDVCFSVPVDAPAAVA</sequence>
<evidence type="ECO:0000313" key="2">
    <source>
        <dbReference type="Proteomes" id="UP001596180"/>
    </source>
</evidence>